<evidence type="ECO:0000313" key="4">
    <source>
        <dbReference type="Proteomes" id="UP000708208"/>
    </source>
</evidence>
<accession>A0A8J2LI71</accession>
<dbReference type="OrthoDB" id="8191639at2759"/>
<feature type="domain" description="Exonuclease" evidence="2">
    <location>
        <begin position="88"/>
        <end position="270"/>
    </location>
</feature>
<dbReference type="SMART" id="SM00479">
    <property type="entry name" value="EXOIII"/>
    <property type="match status" value="1"/>
</dbReference>
<dbReference type="InterPro" id="IPR013520">
    <property type="entry name" value="Ribonucl_H"/>
</dbReference>
<dbReference type="EMBL" id="CAJVCH010527099">
    <property type="protein sequence ID" value="CAG7822680.1"/>
    <property type="molecule type" value="Genomic_DNA"/>
</dbReference>
<feature type="region of interest" description="Disordered" evidence="1">
    <location>
        <begin position="43"/>
        <end position="68"/>
    </location>
</feature>
<sequence>MLDWASGTDPKERIRFIAQLMTTVETEREAKAVMNAAARIKRRQRKRKYQEEEEKEAKKKKLTLTEPAPCEPEHVRIQPWWKRFDRSDVVAIDTEYVERKKFDPNTNKYLNQRTGEFVAGSVAVVDSNGRCLLNKCVKHPKWSFFVDKHTKRANGFEPHSLMNGEDFMKIEEEVAALLEDKLVIVCGGNFIDFTCLGLEPGNYEKFNLHQFFYRTFYSSRGKVDLKDIGLRSLVFQFYKIDIQDSAHSALTDATYTMKIFMDHYVKLKTENVEDPFDRKRCHTIFNDFEQLNDKTKETLKSKYKV</sequence>
<comment type="caution">
    <text evidence="3">The sequence shown here is derived from an EMBL/GenBank/DDBJ whole genome shotgun (WGS) entry which is preliminary data.</text>
</comment>
<evidence type="ECO:0000256" key="1">
    <source>
        <dbReference type="SAM" id="MobiDB-lite"/>
    </source>
</evidence>
<proteinExistence type="predicted"/>
<dbReference type="Proteomes" id="UP000708208">
    <property type="component" value="Unassembled WGS sequence"/>
</dbReference>
<reference evidence="3" key="1">
    <citation type="submission" date="2021-06" db="EMBL/GenBank/DDBJ databases">
        <authorList>
            <person name="Hodson N. C."/>
            <person name="Mongue J. A."/>
            <person name="Jaron S. K."/>
        </authorList>
    </citation>
    <scope>NUCLEOTIDE SEQUENCE</scope>
</reference>
<name>A0A8J2LI71_9HEXA</name>
<gene>
    <name evidence="3" type="ORF">AFUS01_LOCUS32938</name>
</gene>
<keyword evidence="4" id="KW-1185">Reference proteome</keyword>
<evidence type="ECO:0000259" key="2">
    <source>
        <dbReference type="SMART" id="SM00479"/>
    </source>
</evidence>
<evidence type="ECO:0000313" key="3">
    <source>
        <dbReference type="EMBL" id="CAG7822680.1"/>
    </source>
</evidence>
<protein>
    <recommendedName>
        <fullName evidence="2">Exonuclease domain-containing protein</fullName>
    </recommendedName>
</protein>
<dbReference type="AlphaFoldDB" id="A0A8J2LI71"/>
<organism evidence="3 4">
    <name type="scientific">Allacma fusca</name>
    <dbReference type="NCBI Taxonomy" id="39272"/>
    <lineage>
        <taxon>Eukaryota</taxon>
        <taxon>Metazoa</taxon>
        <taxon>Ecdysozoa</taxon>
        <taxon>Arthropoda</taxon>
        <taxon>Hexapoda</taxon>
        <taxon>Collembola</taxon>
        <taxon>Symphypleona</taxon>
        <taxon>Sminthuridae</taxon>
        <taxon>Allacma</taxon>
    </lineage>
</organism>